<name>A0A3D2X9C5_9FIRM</name>
<proteinExistence type="predicted"/>
<sequence length="197" mass="23387">MSPFDDRISQSSVDYNPPYYTSYSKNGNNYIMRQNNTPPPVRIPFYSIPQPYKVPYNTAVEVAESKLEQAETCEDLLEQYQKDLEMFRSFYSYHLKRLRNEILKEINRLDHDGSFIYDKIPDRTTILKMVDSIYQRILPLTENEVINENESTEDIMAFPEKLPSAFSGVWLKHVIEILVCQELIERRRNFINKNTKR</sequence>
<dbReference type="Proteomes" id="UP000262969">
    <property type="component" value="Unassembled WGS sequence"/>
</dbReference>
<dbReference type="EMBL" id="DPVV01000506">
    <property type="protein sequence ID" value="HCL03749.1"/>
    <property type="molecule type" value="Genomic_DNA"/>
</dbReference>
<dbReference type="AlphaFoldDB" id="A0A3D2X9C5"/>
<evidence type="ECO:0000313" key="1">
    <source>
        <dbReference type="EMBL" id="HCL03749.1"/>
    </source>
</evidence>
<organism evidence="1 2">
    <name type="scientific">Lachnoclostridium phytofermentans</name>
    <dbReference type="NCBI Taxonomy" id="66219"/>
    <lineage>
        <taxon>Bacteria</taxon>
        <taxon>Bacillati</taxon>
        <taxon>Bacillota</taxon>
        <taxon>Clostridia</taxon>
        <taxon>Lachnospirales</taxon>
        <taxon>Lachnospiraceae</taxon>
    </lineage>
</organism>
<evidence type="ECO:0000313" key="2">
    <source>
        <dbReference type="Proteomes" id="UP000262969"/>
    </source>
</evidence>
<gene>
    <name evidence="1" type="ORF">DHW61_15320</name>
</gene>
<comment type="caution">
    <text evidence="1">The sequence shown here is derived from an EMBL/GenBank/DDBJ whole genome shotgun (WGS) entry which is preliminary data.</text>
</comment>
<reference evidence="1 2" key="1">
    <citation type="journal article" date="2018" name="Nat. Biotechnol.">
        <title>A standardized bacterial taxonomy based on genome phylogeny substantially revises the tree of life.</title>
        <authorList>
            <person name="Parks D.H."/>
            <person name="Chuvochina M."/>
            <person name="Waite D.W."/>
            <person name="Rinke C."/>
            <person name="Skarshewski A."/>
            <person name="Chaumeil P.A."/>
            <person name="Hugenholtz P."/>
        </authorList>
    </citation>
    <scope>NUCLEOTIDE SEQUENCE [LARGE SCALE GENOMIC DNA]</scope>
    <source>
        <strain evidence="1">UBA11728</strain>
    </source>
</reference>
<accession>A0A3D2X9C5</accession>
<protein>
    <submittedName>
        <fullName evidence="1">Uncharacterized protein</fullName>
    </submittedName>
</protein>